<evidence type="ECO:0000313" key="4">
    <source>
        <dbReference type="Proteomes" id="UP000187181"/>
    </source>
</evidence>
<evidence type="ECO:0000256" key="2">
    <source>
        <dbReference type="SAM" id="SignalP"/>
    </source>
</evidence>
<dbReference type="AlphaFoldDB" id="A0A1R3XB22"/>
<reference evidence="4" key="1">
    <citation type="submission" date="2017-01" db="EMBL/GenBank/DDBJ databases">
        <authorList>
            <person name="Varghese N."/>
            <person name="Submissions S."/>
        </authorList>
    </citation>
    <scope>NUCLEOTIDE SEQUENCE [LARGE SCALE GENOMIC DNA]</scope>
    <source>
        <strain evidence="4">LP100</strain>
    </source>
</reference>
<feature type="chain" id="PRO_5012277737" evidence="2">
    <location>
        <begin position="30"/>
        <end position="119"/>
    </location>
</feature>
<evidence type="ECO:0000256" key="1">
    <source>
        <dbReference type="SAM" id="MobiDB-lite"/>
    </source>
</evidence>
<evidence type="ECO:0000313" key="3">
    <source>
        <dbReference type="EMBL" id="SIT87955.1"/>
    </source>
</evidence>
<feature type="region of interest" description="Disordered" evidence="1">
    <location>
        <begin position="73"/>
        <end position="102"/>
    </location>
</feature>
<keyword evidence="2" id="KW-0732">Signal</keyword>
<dbReference type="EMBL" id="FTPP01000002">
    <property type="protein sequence ID" value="SIT87955.1"/>
    <property type="molecule type" value="Genomic_DNA"/>
</dbReference>
<gene>
    <name evidence="3" type="ORF">SAMN05444128_1746</name>
</gene>
<name>A0A1R3XB22_9BACT</name>
<keyword evidence="4" id="KW-1185">Reference proteome</keyword>
<dbReference type="Proteomes" id="UP000187181">
    <property type="component" value="Unassembled WGS sequence"/>
</dbReference>
<feature type="signal peptide" evidence="2">
    <location>
        <begin position="1"/>
        <end position="29"/>
    </location>
</feature>
<protein>
    <submittedName>
        <fullName evidence="3">Uncharacterized protein</fullName>
    </submittedName>
</protein>
<accession>A0A1R3XB22</accession>
<dbReference type="STRING" id="1317125.SAMN05444128_1746"/>
<organism evidence="3 4">
    <name type="scientific">Pontibacter indicus</name>
    <dbReference type="NCBI Taxonomy" id="1317125"/>
    <lineage>
        <taxon>Bacteria</taxon>
        <taxon>Pseudomonadati</taxon>
        <taxon>Bacteroidota</taxon>
        <taxon>Cytophagia</taxon>
        <taxon>Cytophagales</taxon>
        <taxon>Hymenobacteraceae</taxon>
        <taxon>Pontibacter</taxon>
    </lineage>
</organism>
<sequence>MNKLGFNRLTKRLVMMTGMLLLAALPAFSQISYTMTDKHGRLMRKALRDASQVEADTYKETHLNMEAYTLKKGESGKVRKRPATGLFRTRHDGARDAVQSGPVADREKNKFRLFRKKEK</sequence>
<proteinExistence type="predicted"/>